<sequence>MLTFENPIVRGLINLADSMVCDVKEDDYIDYQVREFEKAAREQGYIKLGSGFFSQAWTHPDIKKFAIKLGFKKEDSGAAYAAFCRDNQDLEGIPTIYGLERFSSCYVVLMDKLVAYDKLTRIFKTKREYYRAAGKTALEYPAFMKQFGKLEEIFYCNDNDESLPIYKTAIRVRDFFRGIAKFDLHSGNVMVDKFGHLVITDPVSFVKTCKQEHHAIKRNPIANPFVLPNHAHAQDAAMANALAGIDLKFKPVTFNEFMGNKPFPFQQVIIDEINNVEWDECRKPKIEKGATNAKKPAFLVARDARQGIKRNR</sequence>
<dbReference type="EMBL" id="MN807240">
    <property type="protein sequence ID" value="QHB42724.1"/>
    <property type="molecule type" value="Genomic_DNA"/>
</dbReference>
<evidence type="ECO:0000313" key="1">
    <source>
        <dbReference type="EMBL" id="QHB42724.1"/>
    </source>
</evidence>
<protein>
    <submittedName>
        <fullName evidence="1">Protein kinase</fullName>
    </submittedName>
</protein>
<keyword evidence="1" id="KW-0808">Transferase</keyword>
<name>A0A6B9LWT9_9CAUD</name>
<dbReference type="Proteomes" id="UP000464544">
    <property type="component" value="Segment"/>
</dbReference>
<organism evidence="1 2">
    <name type="scientific">Vibrio phage VP-HS15</name>
    <dbReference type="NCBI Taxonomy" id="2686284"/>
    <lineage>
        <taxon>Viruses</taxon>
        <taxon>Duplodnaviria</taxon>
        <taxon>Heunggongvirae</taxon>
        <taxon>Uroviricota</taxon>
        <taxon>Caudoviricetes</taxon>
        <taxon>Autographivirales</taxon>
        <taxon>Autosignataviridae</taxon>
        <taxon>Colwellvirinae</taxon>
        <taxon>Kaohsiungvirus</taxon>
        <taxon>Kaohsiungvirus VPHS15</taxon>
    </lineage>
</organism>
<keyword evidence="2" id="KW-1185">Reference proteome</keyword>
<reference evidence="1 2" key="1">
    <citation type="submission" date="2019-12" db="EMBL/GenBank/DDBJ databases">
        <title>Phage VP-HS15 from Vibrio parahaemolyticus.</title>
        <authorList>
            <person name="Liu X.-Q."/>
        </authorList>
    </citation>
    <scope>NUCLEOTIDE SEQUENCE [LARGE SCALE GENOMIC DNA]</scope>
</reference>
<dbReference type="GO" id="GO:0016301">
    <property type="term" value="F:kinase activity"/>
    <property type="evidence" value="ECO:0007669"/>
    <property type="project" value="UniProtKB-KW"/>
</dbReference>
<keyword evidence="1" id="KW-0418">Kinase</keyword>
<proteinExistence type="predicted"/>
<accession>A0A6B9LWT9</accession>
<evidence type="ECO:0000313" key="2">
    <source>
        <dbReference type="Proteomes" id="UP000464544"/>
    </source>
</evidence>